<sequence>MYIGLKYQISLFGNYAEISPNPETVKYFLDQFSVKGFIPNTQNEINIVFGTNPSLNQNTSTQRLRLSNSDGSWNINFGSGRIDFILTNINIDVFKMLDFDTFIDESKDYIKKISQKFSNKHRRIGIVTDYLLFEPIEGLQKKFNRSIPFFEERQLQEWTCNVSAKEKVDNNETLNVISTVRKIKMPIFKNSKQMIFDGVHISFDSNTVDENKNYRFDQSNIDINIDNIVTVLNRISAETFKFVEQDE</sequence>
<reference evidence="1" key="1">
    <citation type="submission" date="2019-03" db="EMBL/GenBank/DDBJ databases">
        <title>Single cell metagenomics reveals metabolic interactions within the superorganism composed of flagellate Streblomastix strix and complex community of Bacteroidetes bacteria on its surface.</title>
        <authorList>
            <person name="Treitli S.C."/>
            <person name="Kolisko M."/>
            <person name="Husnik F."/>
            <person name="Keeling P."/>
            <person name="Hampl V."/>
        </authorList>
    </citation>
    <scope>NUCLEOTIDE SEQUENCE</scope>
    <source>
        <strain evidence="1">STM</strain>
    </source>
</reference>
<name>A0A5J4R0F5_9ZZZZ</name>
<organism evidence="1">
    <name type="scientific">termite gut metagenome</name>
    <dbReference type="NCBI Taxonomy" id="433724"/>
    <lineage>
        <taxon>unclassified sequences</taxon>
        <taxon>metagenomes</taxon>
        <taxon>organismal metagenomes</taxon>
    </lineage>
</organism>
<dbReference type="EMBL" id="SNRY01002205">
    <property type="protein sequence ID" value="KAA6326223.1"/>
    <property type="molecule type" value="Genomic_DNA"/>
</dbReference>
<gene>
    <name evidence="1" type="ORF">EZS27_024643</name>
</gene>
<evidence type="ECO:0000313" key="1">
    <source>
        <dbReference type="EMBL" id="KAA6326223.1"/>
    </source>
</evidence>
<dbReference type="AlphaFoldDB" id="A0A5J4R0F5"/>
<proteinExistence type="predicted"/>
<comment type="caution">
    <text evidence="1">The sequence shown here is derived from an EMBL/GenBank/DDBJ whole genome shotgun (WGS) entry which is preliminary data.</text>
</comment>
<evidence type="ECO:0008006" key="2">
    <source>
        <dbReference type="Google" id="ProtNLM"/>
    </source>
</evidence>
<accession>A0A5J4R0F5</accession>
<protein>
    <recommendedName>
        <fullName evidence="2">TIGR04255 family protein</fullName>
    </recommendedName>
</protein>